<evidence type="ECO:0000256" key="1">
    <source>
        <dbReference type="ARBA" id="ARBA00001946"/>
    </source>
</evidence>
<evidence type="ECO:0000256" key="2">
    <source>
        <dbReference type="ARBA" id="ARBA00007265"/>
    </source>
</evidence>
<proteinExistence type="inferred from homology"/>
<dbReference type="GO" id="GO:0008033">
    <property type="term" value="P:tRNA processing"/>
    <property type="evidence" value="ECO:0007669"/>
    <property type="project" value="UniProtKB-KW"/>
</dbReference>
<evidence type="ECO:0000256" key="10">
    <source>
        <dbReference type="ARBA" id="ARBA00022884"/>
    </source>
</evidence>
<dbReference type="Gene3D" id="1.10.3090.10">
    <property type="entry name" value="cca-adding enzyme, domain 2"/>
    <property type="match status" value="1"/>
</dbReference>
<comment type="cofactor">
    <cofactor evidence="1">
        <name>Mg(2+)</name>
        <dbReference type="ChEBI" id="CHEBI:18420"/>
    </cofactor>
</comment>
<evidence type="ECO:0000256" key="9">
    <source>
        <dbReference type="ARBA" id="ARBA00022842"/>
    </source>
</evidence>
<dbReference type="InterPro" id="IPR002646">
    <property type="entry name" value="PolA_pol_head_dom"/>
</dbReference>
<dbReference type="SUPFAM" id="SSF81301">
    <property type="entry name" value="Nucleotidyltransferase"/>
    <property type="match status" value="1"/>
</dbReference>
<dbReference type="Gene3D" id="3.10.580.10">
    <property type="entry name" value="CBS-domain"/>
    <property type="match status" value="1"/>
</dbReference>
<dbReference type="GO" id="GO:0000049">
    <property type="term" value="F:tRNA binding"/>
    <property type="evidence" value="ECO:0007669"/>
    <property type="project" value="UniProtKB-KW"/>
</dbReference>
<dbReference type="SUPFAM" id="SSF81891">
    <property type="entry name" value="Poly A polymerase C-terminal region-like"/>
    <property type="match status" value="1"/>
</dbReference>
<keyword evidence="7" id="KW-0479">Metal-binding</keyword>
<dbReference type="InterPro" id="IPR043519">
    <property type="entry name" value="NT_sf"/>
</dbReference>
<keyword evidence="5" id="KW-0819">tRNA processing</keyword>
<protein>
    <submittedName>
        <fullName evidence="14">CBS domain-containing protein</fullName>
    </submittedName>
</protein>
<dbReference type="EMBL" id="DQVE01000047">
    <property type="protein sequence ID" value="HIP98594.1"/>
    <property type="molecule type" value="Genomic_DNA"/>
</dbReference>
<keyword evidence="11" id="KW-0129">CBS domain</keyword>
<dbReference type="Pfam" id="PF00571">
    <property type="entry name" value="CBS"/>
    <property type="match status" value="2"/>
</dbReference>
<dbReference type="GO" id="GO:0000166">
    <property type="term" value="F:nucleotide binding"/>
    <property type="evidence" value="ECO:0007669"/>
    <property type="project" value="UniProtKB-KW"/>
</dbReference>
<evidence type="ECO:0000313" key="14">
    <source>
        <dbReference type="EMBL" id="HIP98594.1"/>
    </source>
</evidence>
<keyword evidence="10 12" id="KW-0694">RNA-binding</keyword>
<dbReference type="CDD" id="cd02205">
    <property type="entry name" value="CBS_pair_SF"/>
    <property type="match status" value="1"/>
</dbReference>
<dbReference type="Proteomes" id="UP000606463">
    <property type="component" value="Unassembled WGS sequence"/>
</dbReference>
<dbReference type="SUPFAM" id="SSF54631">
    <property type="entry name" value="CBS-domain pair"/>
    <property type="match status" value="1"/>
</dbReference>
<sequence length="839" mass="94897">MKLVILPEGADLDALSSAFGVLKLYPDAYLVRPKQLSKTASAVFKDFKHIFRLVENPPAEVETLILVDNCSLEKVGKVPRYRKLLIYDHHEEGCRCENCTLVVDRVGSATTLVVEELIKRRLEVSPLEATLLALGIYEDTGRFAHVGTTPRDLLAAAWLLQRGADLNLINRYLEEKISQKELEVVQNLLKSVEYVTTPEGWRVAVATFRGETYTPDFQDLVHRLKELTENTDGYFVIYEAGNKTYLFGRAINPSFDTAQILKKLGGGGHSYASSLKVEGIPAERVKKRLTEVLEGKLPNIFLENFISRPPLVVYEDETLEKALKKLTDFGFAGAPVVDREKKPLGVIYKKELLRAIKHLGTTKVRVSEVYNPDVVVLKTKDTIWDAEKVLSRFGQKLIPVVNERGKIEGVLTRLDIFRNIIAETPSEEKATKVRLSPEVEEFAKKVGEIAQKLGLKGYLVGGVVRDILLGKPVWDLDITVEGGNAVDLAKEVAQFYGVKLHPFEKFKTAHLKVGRLKVEFATARREKYEKSGAYPEIQPSCLKEDLFRRDFTINAMAVALNPDNFGSLIDYVGGLEDLKKGIIRVLHSLSFVEDPIRILRALRFAGRLGFKLSKGTKTLLRQAVSLGVLKNAPRSRIANELRLAFREDNFLEILKLYKDHRVLEQILPSEFQWSMVNPERLKKLKELLKEFKDEIRYPGWILFVSILLELKKETALSVLKELSAPSRVGESYLQAKEEGGKILKTLLGAKKPSELLKGLQNYHPESLLMVASRGGEKAVDLVRFYLKELKPFKVKVDVEKFKRKGLKDRELGLAIEREREKLIDEIFGKKFNQVALKPL</sequence>
<comment type="similarity">
    <text evidence="2 12">Belongs to the tRNA nucleotidyltransferase/poly(A) polymerase family.</text>
</comment>
<dbReference type="InterPro" id="IPR038763">
    <property type="entry name" value="DHH_sf"/>
</dbReference>
<dbReference type="Gene3D" id="3.10.310.30">
    <property type="match status" value="1"/>
</dbReference>
<dbReference type="AlphaFoldDB" id="A0A9D0YQ40"/>
<keyword evidence="3" id="KW-0820">tRNA-binding</keyword>
<reference evidence="14" key="1">
    <citation type="journal article" date="2020" name="ISME J.">
        <title>Gammaproteobacteria mediating utilization of methyl-, sulfur- and petroleum organic compounds in deep ocean hydrothermal plumes.</title>
        <authorList>
            <person name="Zhou Z."/>
            <person name="Liu Y."/>
            <person name="Pan J."/>
            <person name="Cron B.R."/>
            <person name="Toner B.M."/>
            <person name="Anantharaman K."/>
            <person name="Breier J.A."/>
            <person name="Dick G.J."/>
            <person name="Li M."/>
        </authorList>
    </citation>
    <scope>NUCLEOTIDE SEQUENCE</scope>
    <source>
        <strain evidence="14">SZUA-1501</strain>
    </source>
</reference>
<dbReference type="Pfam" id="PF01743">
    <property type="entry name" value="PolyA_pol"/>
    <property type="match status" value="1"/>
</dbReference>
<dbReference type="InterPro" id="IPR052390">
    <property type="entry name" value="tRNA_nt/polyA_polymerase"/>
</dbReference>
<dbReference type="SMART" id="SM00116">
    <property type="entry name" value="CBS"/>
    <property type="match status" value="2"/>
</dbReference>
<evidence type="ECO:0000313" key="15">
    <source>
        <dbReference type="Proteomes" id="UP000606463"/>
    </source>
</evidence>
<evidence type="ECO:0000256" key="7">
    <source>
        <dbReference type="ARBA" id="ARBA00022723"/>
    </source>
</evidence>
<accession>A0A9D0YQ40</accession>
<dbReference type="PANTHER" id="PTHR47788:SF1">
    <property type="entry name" value="A-ADDING TRNA NUCLEOTIDYLTRANSFERASE"/>
    <property type="match status" value="1"/>
</dbReference>
<keyword evidence="9" id="KW-0460">Magnesium</keyword>
<feature type="domain" description="CBS" evidence="13">
    <location>
        <begin position="306"/>
        <end position="364"/>
    </location>
</feature>
<feature type="domain" description="CBS" evidence="13">
    <location>
        <begin position="370"/>
        <end position="426"/>
    </location>
</feature>
<dbReference type="Gene3D" id="3.30.460.10">
    <property type="entry name" value="Beta Polymerase, domain 2"/>
    <property type="match status" value="1"/>
</dbReference>
<dbReference type="GO" id="GO:0046872">
    <property type="term" value="F:metal ion binding"/>
    <property type="evidence" value="ECO:0007669"/>
    <property type="project" value="UniProtKB-KW"/>
</dbReference>
<dbReference type="PANTHER" id="PTHR47788">
    <property type="entry name" value="POLYA POLYMERASE"/>
    <property type="match status" value="1"/>
</dbReference>
<dbReference type="GO" id="GO:0016779">
    <property type="term" value="F:nucleotidyltransferase activity"/>
    <property type="evidence" value="ECO:0007669"/>
    <property type="project" value="UniProtKB-KW"/>
</dbReference>
<keyword evidence="4 12" id="KW-0808">Transferase</keyword>
<gene>
    <name evidence="14" type="ORF">EYH37_04440</name>
</gene>
<comment type="caution">
    <text evidence="14">The sequence shown here is derived from an EMBL/GenBank/DDBJ whole genome shotgun (WGS) entry which is preliminary data.</text>
</comment>
<keyword evidence="6" id="KW-0548">Nucleotidyltransferase</keyword>
<dbReference type="CDD" id="cd05398">
    <property type="entry name" value="NT_ClassII-CCAase"/>
    <property type="match status" value="1"/>
</dbReference>
<evidence type="ECO:0000259" key="13">
    <source>
        <dbReference type="PROSITE" id="PS51371"/>
    </source>
</evidence>
<evidence type="ECO:0000256" key="8">
    <source>
        <dbReference type="ARBA" id="ARBA00022741"/>
    </source>
</evidence>
<evidence type="ECO:0000256" key="5">
    <source>
        <dbReference type="ARBA" id="ARBA00022694"/>
    </source>
</evidence>
<dbReference type="InterPro" id="IPR000644">
    <property type="entry name" value="CBS_dom"/>
</dbReference>
<evidence type="ECO:0000256" key="12">
    <source>
        <dbReference type="RuleBase" id="RU003953"/>
    </source>
</evidence>
<organism evidence="14 15">
    <name type="scientific">Aquifex aeolicus</name>
    <dbReference type="NCBI Taxonomy" id="63363"/>
    <lineage>
        <taxon>Bacteria</taxon>
        <taxon>Pseudomonadati</taxon>
        <taxon>Aquificota</taxon>
        <taxon>Aquificia</taxon>
        <taxon>Aquificales</taxon>
        <taxon>Aquificaceae</taxon>
        <taxon>Aquifex</taxon>
    </lineage>
</organism>
<keyword evidence="8" id="KW-0547">Nucleotide-binding</keyword>
<evidence type="ECO:0000256" key="6">
    <source>
        <dbReference type="ARBA" id="ARBA00022695"/>
    </source>
</evidence>
<dbReference type="PROSITE" id="PS51371">
    <property type="entry name" value="CBS"/>
    <property type="match status" value="2"/>
</dbReference>
<evidence type="ECO:0000256" key="11">
    <source>
        <dbReference type="PROSITE-ProRule" id="PRU00703"/>
    </source>
</evidence>
<dbReference type="SUPFAM" id="SSF64182">
    <property type="entry name" value="DHH phosphoesterases"/>
    <property type="match status" value="1"/>
</dbReference>
<evidence type="ECO:0000256" key="4">
    <source>
        <dbReference type="ARBA" id="ARBA00022679"/>
    </source>
</evidence>
<dbReference type="InterPro" id="IPR046342">
    <property type="entry name" value="CBS_dom_sf"/>
</dbReference>
<name>A0A9D0YQ40_AQUAO</name>
<evidence type="ECO:0000256" key="3">
    <source>
        <dbReference type="ARBA" id="ARBA00022555"/>
    </source>
</evidence>
<dbReference type="Gene3D" id="3.90.1640.10">
    <property type="entry name" value="inorganic pyrophosphatase (n-terminal core)"/>
    <property type="match status" value="1"/>
</dbReference>